<organism evidence="3 4">
    <name type="scientific">Penicillium vulpinum</name>
    <dbReference type="NCBI Taxonomy" id="29845"/>
    <lineage>
        <taxon>Eukaryota</taxon>
        <taxon>Fungi</taxon>
        <taxon>Dikarya</taxon>
        <taxon>Ascomycota</taxon>
        <taxon>Pezizomycotina</taxon>
        <taxon>Eurotiomycetes</taxon>
        <taxon>Eurotiomycetidae</taxon>
        <taxon>Eurotiales</taxon>
        <taxon>Aspergillaceae</taxon>
        <taxon>Penicillium</taxon>
    </lineage>
</organism>
<dbReference type="Pfam" id="PF01636">
    <property type="entry name" value="APH"/>
    <property type="match status" value="1"/>
</dbReference>
<dbReference type="EMBL" id="MDYP01000003">
    <property type="protein sequence ID" value="OQE10871.1"/>
    <property type="molecule type" value="Genomic_DNA"/>
</dbReference>
<comment type="caution">
    <text evidence="3">The sequence shown here is derived from an EMBL/GenBank/DDBJ whole genome shotgun (WGS) entry which is preliminary data.</text>
</comment>
<feature type="domain" description="Aminoglycoside phosphotransferase" evidence="2">
    <location>
        <begin position="56"/>
        <end position="157"/>
    </location>
</feature>
<dbReference type="STRING" id="29845.A0A1V6SA04"/>
<gene>
    <name evidence="3" type="ORF">PENVUL_c003G05029</name>
</gene>
<evidence type="ECO:0000259" key="2">
    <source>
        <dbReference type="Pfam" id="PF01636"/>
    </source>
</evidence>
<dbReference type="Gene3D" id="3.90.1200.10">
    <property type="match status" value="1"/>
</dbReference>
<keyword evidence="4" id="KW-1185">Reference proteome</keyword>
<dbReference type="AlphaFoldDB" id="A0A1V6SA04"/>
<dbReference type="OrthoDB" id="428260at2759"/>
<dbReference type="Proteomes" id="UP000191518">
    <property type="component" value="Unassembled WGS sequence"/>
</dbReference>
<evidence type="ECO:0000256" key="1">
    <source>
        <dbReference type="SAM" id="MobiDB-lite"/>
    </source>
</evidence>
<name>A0A1V6SA04_9EURO</name>
<dbReference type="InterPro" id="IPR011009">
    <property type="entry name" value="Kinase-like_dom_sf"/>
</dbReference>
<reference evidence="4" key="1">
    <citation type="journal article" date="2017" name="Nat. Microbiol.">
        <title>Global analysis of biosynthetic gene clusters reveals vast potential of secondary metabolite production in Penicillium species.</title>
        <authorList>
            <person name="Nielsen J.C."/>
            <person name="Grijseels S."/>
            <person name="Prigent S."/>
            <person name="Ji B."/>
            <person name="Dainat J."/>
            <person name="Nielsen K.F."/>
            <person name="Frisvad J.C."/>
            <person name="Workman M."/>
            <person name="Nielsen J."/>
        </authorList>
    </citation>
    <scope>NUCLEOTIDE SEQUENCE [LARGE SCALE GENOMIC DNA]</scope>
    <source>
        <strain evidence="4">IBT 29486</strain>
    </source>
</reference>
<evidence type="ECO:0000313" key="3">
    <source>
        <dbReference type="EMBL" id="OQE10871.1"/>
    </source>
</evidence>
<proteinExistence type="predicted"/>
<dbReference type="PANTHER" id="PTHR21310:SF15">
    <property type="entry name" value="AMINOGLYCOSIDE PHOSPHOTRANSFERASE DOMAIN-CONTAINING PROTEIN"/>
    <property type="match status" value="1"/>
</dbReference>
<dbReference type="InterPro" id="IPR002575">
    <property type="entry name" value="Aminoglycoside_PTrfase"/>
</dbReference>
<evidence type="ECO:0000313" key="4">
    <source>
        <dbReference type="Proteomes" id="UP000191518"/>
    </source>
</evidence>
<dbReference type="SUPFAM" id="SSF56112">
    <property type="entry name" value="Protein kinase-like (PK-like)"/>
    <property type="match status" value="1"/>
</dbReference>
<sequence>MPPVSDETSSQETKATAEPDWTATTAERAYYHQDKTFIKRSLRNSEYMRTQKGTIHIPRLGKERLQNEAACLRFIHKNTDIPVPKLYGSFEVDGSYFLITEYVEGVSMSDLDETEKGVVKAEIFRHLETMRGVRSGRIGGPGGLKLVIPPWRALHASEKDRERSMVSVITICSQHNVIVDPGTLKIAAIIDWEYGGFWPE</sequence>
<dbReference type="CDD" id="cd05120">
    <property type="entry name" value="APH_ChoK_like"/>
    <property type="match status" value="1"/>
</dbReference>
<dbReference type="InterPro" id="IPR051678">
    <property type="entry name" value="AGP_Transferase"/>
</dbReference>
<feature type="region of interest" description="Disordered" evidence="1">
    <location>
        <begin position="1"/>
        <end position="20"/>
    </location>
</feature>
<protein>
    <recommendedName>
        <fullName evidence="2">Aminoglycoside phosphotransferase domain-containing protein</fullName>
    </recommendedName>
</protein>
<feature type="compositionally biased region" description="Polar residues" evidence="1">
    <location>
        <begin position="1"/>
        <end position="14"/>
    </location>
</feature>
<dbReference type="Gene3D" id="3.30.200.150">
    <property type="match status" value="1"/>
</dbReference>
<accession>A0A1V6SA04</accession>
<dbReference type="PANTHER" id="PTHR21310">
    <property type="entry name" value="AMINOGLYCOSIDE PHOSPHOTRANSFERASE-RELATED-RELATED"/>
    <property type="match status" value="1"/>
</dbReference>